<organism evidence="1">
    <name type="scientific">Anopheles darlingi</name>
    <name type="common">Mosquito</name>
    <dbReference type="NCBI Taxonomy" id="43151"/>
    <lineage>
        <taxon>Eukaryota</taxon>
        <taxon>Metazoa</taxon>
        <taxon>Ecdysozoa</taxon>
        <taxon>Arthropoda</taxon>
        <taxon>Hexapoda</taxon>
        <taxon>Insecta</taxon>
        <taxon>Pterygota</taxon>
        <taxon>Neoptera</taxon>
        <taxon>Endopterygota</taxon>
        <taxon>Diptera</taxon>
        <taxon>Nematocera</taxon>
        <taxon>Culicoidea</taxon>
        <taxon>Culicidae</taxon>
        <taxon>Anophelinae</taxon>
        <taxon>Anopheles</taxon>
    </lineage>
</organism>
<evidence type="ECO:0000313" key="1">
    <source>
        <dbReference type="EMBL" id="MBW77902.1"/>
    </source>
</evidence>
<name>A0A2M4DK38_ANODA</name>
<accession>A0A2M4DK38</accession>
<proteinExistence type="predicted"/>
<dbReference type="AlphaFoldDB" id="A0A2M4DK38"/>
<protein>
    <submittedName>
        <fullName evidence="1">Putative secreted protein</fullName>
    </submittedName>
</protein>
<dbReference type="EMBL" id="GGFL01013724">
    <property type="protein sequence ID" value="MBW77902.1"/>
    <property type="molecule type" value="Transcribed_RNA"/>
</dbReference>
<reference evidence="1" key="1">
    <citation type="submission" date="2018-01" db="EMBL/GenBank/DDBJ databases">
        <title>An insight into the sialome of Amazonian anophelines.</title>
        <authorList>
            <person name="Ribeiro J.M."/>
            <person name="Scarpassa V."/>
            <person name="Calvo E."/>
        </authorList>
    </citation>
    <scope>NUCLEOTIDE SEQUENCE</scope>
</reference>
<sequence length="102" mass="11593">MTYVYALLLSCGRTFSVVMASNIILTNSLDDAQPRPCRIRICSVAILLVRYWFHRNSKCSLVPLRMPSQYTTWRRSGFTLMVGFWKNLSNSLTAASLHSSCP</sequence>